<comment type="similarity">
    <text evidence="2">Belongs to the Mediator complex subunit 17 family.</text>
</comment>
<dbReference type="GO" id="GO:0016592">
    <property type="term" value="C:mediator complex"/>
    <property type="evidence" value="ECO:0007669"/>
    <property type="project" value="InterPro"/>
</dbReference>
<evidence type="ECO:0000256" key="2">
    <source>
        <dbReference type="ARBA" id="ARBA00005635"/>
    </source>
</evidence>
<dbReference type="AlphaFoldDB" id="A0A7R8ZFI3"/>
<feature type="region of interest" description="Disordered" evidence="6">
    <location>
        <begin position="53"/>
        <end position="76"/>
    </location>
</feature>
<keyword evidence="5" id="KW-0539">Nucleus</keyword>
<dbReference type="OrthoDB" id="10058398at2759"/>
<organism evidence="7">
    <name type="scientific">Cyprideis torosa</name>
    <dbReference type="NCBI Taxonomy" id="163714"/>
    <lineage>
        <taxon>Eukaryota</taxon>
        <taxon>Metazoa</taxon>
        <taxon>Ecdysozoa</taxon>
        <taxon>Arthropoda</taxon>
        <taxon>Crustacea</taxon>
        <taxon>Oligostraca</taxon>
        <taxon>Ostracoda</taxon>
        <taxon>Podocopa</taxon>
        <taxon>Podocopida</taxon>
        <taxon>Cytherocopina</taxon>
        <taxon>Cytheroidea</taxon>
        <taxon>Cytherideidae</taxon>
        <taxon>Cyprideis</taxon>
    </lineage>
</organism>
<dbReference type="GO" id="GO:0070847">
    <property type="term" value="C:core mediator complex"/>
    <property type="evidence" value="ECO:0007669"/>
    <property type="project" value="TreeGrafter"/>
</dbReference>
<comment type="subcellular location">
    <subcellularLocation>
        <location evidence="1">Nucleus</location>
    </subcellularLocation>
</comment>
<dbReference type="PANTHER" id="PTHR13114:SF7">
    <property type="entry name" value="MEDIATOR OF RNA POLYMERASE II TRANSCRIPTION SUBUNIT 17"/>
    <property type="match status" value="1"/>
</dbReference>
<evidence type="ECO:0000256" key="1">
    <source>
        <dbReference type="ARBA" id="ARBA00004123"/>
    </source>
</evidence>
<dbReference type="GO" id="GO:0006357">
    <property type="term" value="P:regulation of transcription by RNA polymerase II"/>
    <property type="evidence" value="ECO:0007669"/>
    <property type="project" value="InterPro"/>
</dbReference>
<dbReference type="PANTHER" id="PTHR13114">
    <property type="entry name" value="MEDIATOR OF RNA POLYMERASE II TRANSCRIPTION SUBUNIT 17"/>
    <property type="match status" value="1"/>
</dbReference>
<reference evidence="7" key="1">
    <citation type="submission" date="2020-11" db="EMBL/GenBank/DDBJ databases">
        <authorList>
            <person name="Tran Van P."/>
        </authorList>
    </citation>
    <scope>NUCLEOTIDE SEQUENCE</scope>
</reference>
<keyword evidence="3" id="KW-0805">Transcription regulation</keyword>
<evidence type="ECO:0000256" key="6">
    <source>
        <dbReference type="SAM" id="MobiDB-lite"/>
    </source>
</evidence>
<proteinExistence type="inferred from homology"/>
<dbReference type="EMBL" id="OB660036">
    <property type="protein sequence ID" value="CAD7222199.1"/>
    <property type="molecule type" value="Genomic_DNA"/>
</dbReference>
<evidence type="ECO:0000256" key="3">
    <source>
        <dbReference type="ARBA" id="ARBA00023015"/>
    </source>
</evidence>
<protein>
    <submittedName>
        <fullName evidence="7">Uncharacterized protein</fullName>
    </submittedName>
</protein>
<sequence>MASSVLVSVEAPQEYRIQEMTYDGTEILQPPYTMSENLARLASKVDFSLKEGESESDAKFQEQRESEHEPAFEPEPKQIRWPWENIRNRVAFALNECSVLLDVMKICKENKFMVLDSVQQAPVDKRPIVPFIAKKRHIAAAAHILMAGGDRLRNAQLEASENASGENPPNLLASQNSFDLQLLQLRHQWRLRKIGNVIVGDLSYKTVGSRYWQSGKFEVSKRTDSSEGEETLKVTIPPELDCQSFIHLLIRTDTTSDYKFGIDDNFGITLPANHPNPMNSFELKVDEQLSRAQTTLFCNELFAQLSREAIRLQSPIPHTVVGNTIDAILFPGVHLYICLARCPPPAPSVEGSNDPLRGDIYSVFEHSLHHMLYDSHYENLNLPAPHPTTAPIGLSKRRRLAGPEAHDVASLLQTTETETILERLLRMAKHWCLRQQSKNVIDEMAASCTDPVFIAHWNTLTHPWESSVRMNIYSAGYETSSRTAVVVHIEHNGLKVICRDGRVINLSYEPEHLWNFLELQVAQHQISAIHGLAKVMGWILLGSSYSSRTVGAGTDEIEGMKCLLMSPNGKVRVFMRCLSGGKFSVGIQSDCERLSSFLPLNPSSLNLSSQSPGSACASVNWDEMMGKNNVAKMEFLLTALSSSV</sequence>
<accession>A0A7R8ZFI3</accession>
<evidence type="ECO:0000313" key="7">
    <source>
        <dbReference type="EMBL" id="CAD7222199.1"/>
    </source>
</evidence>
<dbReference type="GO" id="GO:0003712">
    <property type="term" value="F:transcription coregulator activity"/>
    <property type="evidence" value="ECO:0007669"/>
    <property type="project" value="InterPro"/>
</dbReference>
<name>A0A7R8ZFI3_9CRUS</name>
<evidence type="ECO:0000256" key="4">
    <source>
        <dbReference type="ARBA" id="ARBA00023163"/>
    </source>
</evidence>
<gene>
    <name evidence="7" type="ORF">CTOB1V02_LOCUS214</name>
</gene>
<evidence type="ECO:0000256" key="5">
    <source>
        <dbReference type="ARBA" id="ARBA00023242"/>
    </source>
</evidence>
<keyword evidence="4" id="KW-0804">Transcription</keyword>
<dbReference type="InterPro" id="IPR019313">
    <property type="entry name" value="Mediator_Med17"/>
</dbReference>